<evidence type="ECO:0000256" key="2">
    <source>
        <dbReference type="ARBA" id="ARBA00006460"/>
    </source>
</evidence>
<name>A0A098VXS9_9MICR</name>
<keyword evidence="9" id="KW-0460">Magnesium</keyword>
<dbReference type="Gene3D" id="6.20.50.80">
    <property type="match status" value="1"/>
</dbReference>
<comment type="catalytic activity">
    <reaction evidence="12 14">
        <text>RNA(n) + a ribonucleoside 5'-triphosphate = RNA(n+1) + diphosphate</text>
        <dbReference type="Rhea" id="RHEA:21248"/>
        <dbReference type="Rhea" id="RHEA-COMP:14527"/>
        <dbReference type="Rhea" id="RHEA-COMP:17342"/>
        <dbReference type="ChEBI" id="CHEBI:33019"/>
        <dbReference type="ChEBI" id="CHEBI:61557"/>
        <dbReference type="ChEBI" id="CHEBI:140395"/>
        <dbReference type="EC" id="2.7.7.6"/>
    </reaction>
</comment>
<dbReference type="Gene3D" id="1.10.132.30">
    <property type="match status" value="1"/>
</dbReference>
<dbReference type="Gene3D" id="4.10.860.120">
    <property type="entry name" value="RNA polymerase II, clamp domain"/>
    <property type="match status" value="1"/>
</dbReference>
<reference evidence="16 17" key="1">
    <citation type="submission" date="2014-04" db="EMBL/GenBank/DDBJ databases">
        <title>A new species of microsporidia sheds light on the evolution of extreme parasitism.</title>
        <authorList>
            <person name="Haag K.L."/>
            <person name="James T.Y."/>
            <person name="Larsson R."/>
            <person name="Schaer T.M."/>
            <person name="Refardt D."/>
            <person name="Pombert J.-F."/>
            <person name="Ebert D."/>
        </authorList>
    </citation>
    <scope>NUCLEOTIDE SEQUENCE [LARGE SCALE GENOMIC DNA]</scope>
    <source>
        <strain evidence="16 17">UGP3</strain>
        <tissue evidence="16">Spores</tissue>
    </source>
</reference>
<dbReference type="FunFam" id="1.10.150.390:FF:000004">
    <property type="entry name" value="DNA-directed RNA polymerase subunit"/>
    <property type="match status" value="1"/>
</dbReference>
<evidence type="ECO:0000256" key="5">
    <source>
        <dbReference type="ARBA" id="ARBA00022679"/>
    </source>
</evidence>
<dbReference type="OrthoDB" id="270392at2759"/>
<evidence type="ECO:0000256" key="11">
    <source>
        <dbReference type="ARBA" id="ARBA00023242"/>
    </source>
</evidence>
<dbReference type="Pfam" id="PF05000">
    <property type="entry name" value="RNA_pol_Rpb1_4"/>
    <property type="match status" value="1"/>
</dbReference>
<dbReference type="PANTHER" id="PTHR48446">
    <property type="entry name" value="DNA-DIRECTED RNA POLYMERASE SUBUNIT BETA' N-TERMINAL SECTION"/>
    <property type="match status" value="1"/>
</dbReference>
<keyword evidence="17" id="KW-1185">Reference proteome</keyword>
<organism evidence="16 17">
    <name type="scientific">Mitosporidium daphniae</name>
    <dbReference type="NCBI Taxonomy" id="1485682"/>
    <lineage>
        <taxon>Eukaryota</taxon>
        <taxon>Fungi</taxon>
        <taxon>Fungi incertae sedis</taxon>
        <taxon>Microsporidia</taxon>
        <taxon>Mitosporidium</taxon>
    </lineage>
</organism>
<dbReference type="InterPro" id="IPR007066">
    <property type="entry name" value="RNA_pol_Rpb1_3"/>
</dbReference>
<keyword evidence="10 14" id="KW-0804">Transcription</keyword>
<dbReference type="InterPro" id="IPR035697">
    <property type="entry name" value="RNAP_III_RPC1_N"/>
</dbReference>
<dbReference type="InterPro" id="IPR038120">
    <property type="entry name" value="Rpb1_funnel_sf"/>
</dbReference>
<evidence type="ECO:0000256" key="4">
    <source>
        <dbReference type="ARBA" id="ARBA00022478"/>
    </source>
</evidence>
<dbReference type="InterPro" id="IPR007083">
    <property type="entry name" value="RNA_pol_Rpb1_4"/>
</dbReference>
<dbReference type="Pfam" id="PF00623">
    <property type="entry name" value="RNA_pol_Rpb1_2"/>
    <property type="match status" value="1"/>
</dbReference>
<feature type="domain" description="RNA polymerase N-terminal" evidence="15">
    <location>
        <begin position="254"/>
        <end position="568"/>
    </location>
</feature>
<dbReference type="InterPro" id="IPR000722">
    <property type="entry name" value="RNA_pol_asu"/>
</dbReference>
<dbReference type="RefSeq" id="XP_013239003.1">
    <property type="nucleotide sequence ID" value="XM_013383549.1"/>
</dbReference>
<dbReference type="Gene3D" id="2.40.40.20">
    <property type="match status" value="1"/>
</dbReference>
<dbReference type="Gene3D" id="3.30.1490.180">
    <property type="entry name" value="RNA polymerase ii"/>
    <property type="match status" value="1"/>
</dbReference>
<comment type="caution">
    <text evidence="16">The sequence shown here is derived from an EMBL/GenBank/DDBJ whole genome shotgun (WGS) entry which is preliminary data.</text>
</comment>
<evidence type="ECO:0000256" key="12">
    <source>
        <dbReference type="ARBA" id="ARBA00048552"/>
    </source>
</evidence>
<protein>
    <recommendedName>
        <fullName evidence="14">DNA-directed RNA polymerase subunit</fullName>
        <ecNumber evidence="14">2.7.7.6</ecNumber>
    </recommendedName>
</protein>
<sequence length="1443" mass="159220">MKELLRLNDAPKRIQSIHFGLLSPQAMSELSELEVCNRELYSVVGGPSGSKPLAHGSLDRRLGISDKNNSCETCGLKLAECAGHFGHIKLALPVFHIGFFKATIAILQAICKTCSRILLSDNEKLTWLKKIRNPHLDSLQRESIFKTIILACKKVSHCSQCDTLNGIVKKVGALKIIHEKNGRGGKKVITIDLATAAFSAAVESMPEARQPISRVITTGIEELSPLKVLALFENMLPEDCELVGLPPSCNGRPDLLLWRVLLVPPACIRPSVEQETGSNEDDLTVKLGEIIYTNLILEDALSKGSPISMIMEDWEFLQLQCALYIHSELPGIPPSAQVSSKPIRGFCQRLKGKAGRFRGNLSGKRVDFSGRTVISPDPTLKIGDVGVPIFIAKQLTYPEQVASFSIERLRALVRAGPDHHPGANFVVSNSASLSNDSSPACSFKRFLRFGDREKVARELKIGDVVERHLCDGDIVLFNRQPSLHKLSIMAHRAKVLPWRTLRFNECQCAPYNADFDGDEMNLHLPQTEEARAEAIELMGVQSNLVSPRNGQPVIAGTQDFITAAYLLSQKNVFMDRAFFCQTVTCMFDSLEKIDLPMPSILKPKMLWTGKQVFDILMRPNAASPVLVNLEAKSRTFVRGSDPTRPPEFCPVDGKVISGVMDKSILGDGSKSTSIFYVILRDYGSSFAADAMLRLSKLSSSWLTNRGFSIGINDVQPSEKLRHHKEALVQKGYAACDAFIEEFKCGKLQNQPGCTPSQSLEAVISRVLSKIRDDVGQICLEELSVNNAPLIMQWCGSKGSKINVSQMVACVGQQIISGCRIPDGFTDRSLPHFLPNEKKPSAKGFVKNSFFSGLTPTEFFFHAVSGREGLVDTAVKTAETGYMQRRLMKALEDLSIQYDLSVRSSTGNVVQFCFGDDGLDPASMEGDDFPVNFARNLMHIKVYGEFEHMVEELDFPAKCTEAFISSLRSFVVKYCCKPLEDANAFAMVPENKAQISGLSKEQLSLFLKTCLCKYRRARIEPGTAVGALGAQSIGEPGTQMTLKTFHFAGVASMNITLGVPRIKEIINASKLISTPIITAMLVSDRDQVAARIIKGRVEVTRLGDLSEHIEEVYTPSESYLRIKLSLETIRALQLEIDIFQIQKTLSVAPKLKLNESQILVEPPDTLRVYLPPKLAVNENMYLRLQRLKRALPTVVVLGIPSVQRAVINDNNDGSYNLLVEGYGLLDVMSTEGVVSSKTTSNHIIEISKILGIEAARTTIASEIQYTMSKHGMTIDARHVALLADTMTCKGEILGITRFGISKMKDSVLMLASFEKTTDHLFDAAVRGKQDDILGVSECIIMGTPMPIGTGLFKLLQKVVVGVPEYEDFERPGERSSNPLERDDEVFSYIDHEKCAMMDIVEPIDDTKSATLARPQPSPVSSLKISRKPLLFDQEKYHPPSTTVV</sequence>
<evidence type="ECO:0000256" key="7">
    <source>
        <dbReference type="ARBA" id="ARBA00022723"/>
    </source>
</evidence>
<dbReference type="FunFam" id="4.10.860.120:FF:000004">
    <property type="entry name" value="DNA-directed RNA polymerase subunit"/>
    <property type="match status" value="1"/>
</dbReference>
<dbReference type="SUPFAM" id="SSF64484">
    <property type="entry name" value="beta and beta-prime subunits of DNA dependent RNA-polymerase"/>
    <property type="match status" value="1"/>
</dbReference>
<evidence type="ECO:0000256" key="14">
    <source>
        <dbReference type="RuleBase" id="RU004279"/>
    </source>
</evidence>
<dbReference type="FunFam" id="1.10.132.30:FF:000001">
    <property type="entry name" value="DNA-directed RNA polymerase subunit"/>
    <property type="match status" value="1"/>
</dbReference>
<comment type="function">
    <text evidence="13">DNA-dependent RNA polymerase catalyzes the transcription of DNA into RNA using the four ribonucleoside triphosphates as substrates. Largest and catalytic core component of RNA polymerase III which synthesizes small RNAs, such as 5S rRNA and tRNAs. Forms the polymerase active center together with the second largest subunit. A single-stranded DNA template strand of the promoter is positioned within the central active site cleft of Pol III. A bridging helix emanates from RPC1 and crosses the cleft near the catalytic site and is thought to promote translocation of Pol III by acting as a ratchet that moves the RNA-DNA hybrid through the active site by switching from straight to bent conformations at each step of nucleotide addition.</text>
</comment>
<gene>
    <name evidence="16" type="ORF">DI09_15p430</name>
</gene>
<dbReference type="FunFam" id="2.40.40.20:FF:000019">
    <property type="entry name" value="DNA-directed RNA polymerase II subunit RPB1"/>
    <property type="match status" value="1"/>
</dbReference>
<evidence type="ECO:0000256" key="13">
    <source>
        <dbReference type="ARBA" id="ARBA00058108"/>
    </source>
</evidence>
<dbReference type="Proteomes" id="UP000029725">
    <property type="component" value="Unassembled WGS sequence"/>
</dbReference>
<comment type="subunit">
    <text evidence="3">Component of the RNA polymerase III (Pol III) complex consisting of 17 subunits.</text>
</comment>
<keyword evidence="4 14" id="KW-0240">DNA-directed RNA polymerase</keyword>
<dbReference type="VEuPathDB" id="MicrosporidiaDB:DI09_15p430"/>
<dbReference type="InterPro" id="IPR042102">
    <property type="entry name" value="RNA_pol_Rpb1_3_sf"/>
</dbReference>
<dbReference type="GO" id="GO:0005634">
    <property type="term" value="C:nucleus"/>
    <property type="evidence" value="ECO:0007669"/>
    <property type="project" value="UniProtKB-SubCell"/>
</dbReference>
<keyword evidence="6 14" id="KW-0548">Nucleotidyltransferase</keyword>
<evidence type="ECO:0000256" key="1">
    <source>
        <dbReference type="ARBA" id="ARBA00004123"/>
    </source>
</evidence>
<dbReference type="GO" id="GO:0046872">
    <property type="term" value="F:metal ion binding"/>
    <property type="evidence" value="ECO:0007669"/>
    <property type="project" value="UniProtKB-KW"/>
</dbReference>
<dbReference type="EC" id="2.7.7.6" evidence="14"/>
<dbReference type="Pfam" id="PF04983">
    <property type="entry name" value="RNA_pol_Rpb1_3"/>
    <property type="match status" value="1"/>
</dbReference>
<dbReference type="GO" id="GO:0006351">
    <property type="term" value="P:DNA-templated transcription"/>
    <property type="evidence" value="ECO:0007669"/>
    <property type="project" value="InterPro"/>
</dbReference>
<evidence type="ECO:0000256" key="9">
    <source>
        <dbReference type="ARBA" id="ARBA00022842"/>
    </source>
</evidence>
<dbReference type="Pfam" id="PF04998">
    <property type="entry name" value="RNA_pol_Rpb1_5"/>
    <property type="match status" value="1"/>
</dbReference>
<dbReference type="GeneID" id="25258572"/>
<dbReference type="Gene3D" id="6.10.250.2940">
    <property type="match status" value="1"/>
</dbReference>
<dbReference type="InterPro" id="IPR015700">
    <property type="entry name" value="RPC1"/>
</dbReference>
<dbReference type="HOGENOM" id="CLU_000487_3_0_1"/>
<keyword evidence="5 14" id="KW-0808">Transferase</keyword>
<dbReference type="CDD" id="cd02736">
    <property type="entry name" value="RNAP_III_Rpc1_C"/>
    <property type="match status" value="1"/>
</dbReference>
<dbReference type="InterPro" id="IPR007080">
    <property type="entry name" value="RNA_pol_Rpb1_1"/>
</dbReference>
<dbReference type="GO" id="GO:0000428">
    <property type="term" value="C:DNA-directed RNA polymerase complex"/>
    <property type="evidence" value="ECO:0007669"/>
    <property type="project" value="UniProtKB-KW"/>
</dbReference>
<dbReference type="Pfam" id="PF04997">
    <property type="entry name" value="RNA_pol_Rpb1_1"/>
    <property type="match status" value="1"/>
</dbReference>
<keyword evidence="11" id="KW-0539">Nucleus</keyword>
<dbReference type="InterPro" id="IPR044893">
    <property type="entry name" value="RNA_pol_Rpb1_clamp_domain"/>
</dbReference>
<dbReference type="InterPro" id="IPR007081">
    <property type="entry name" value="RNA_pol_Rpb1_5"/>
</dbReference>
<dbReference type="InterPro" id="IPR035698">
    <property type="entry name" value="RNAP_III_Rpc1_C"/>
</dbReference>
<dbReference type="EMBL" id="JMKJ01000066">
    <property type="protein sequence ID" value="KGG52576.1"/>
    <property type="molecule type" value="Genomic_DNA"/>
</dbReference>
<evidence type="ECO:0000256" key="3">
    <source>
        <dbReference type="ARBA" id="ARBA00011206"/>
    </source>
</evidence>
<dbReference type="SMART" id="SM00663">
    <property type="entry name" value="RPOLA_N"/>
    <property type="match status" value="1"/>
</dbReference>
<keyword evidence="8" id="KW-0862">Zinc</keyword>
<dbReference type="GO" id="GO:0003899">
    <property type="term" value="F:DNA-directed RNA polymerase activity"/>
    <property type="evidence" value="ECO:0007669"/>
    <property type="project" value="UniProtKB-EC"/>
</dbReference>
<evidence type="ECO:0000256" key="8">
    <source>
        <dbReference type="ARBA" id="ARBA00022833"/>
    </source>
</evidence>
<dbReference type="CDD" id="cd02583">
    <property type="entry name" value="RNAP_III_RPC1_N"/>
    <property type="match status" value="1"/>
</dbReference>
<dbReference type="Gene3D" id="1.10.150.390">
    <property type="match status" value="1"/>
</dbReference>
<evidence type="ECO:0000256" key="10">
    <source>
        <dbReference type="ARBA" id="ARBA00023163"/>
    </source>
</evidence>
<evidence type="ECO:0000256" key="6">
    <source>
        <dbReference type="ARBA" id="ARBA00022695"/>
    </source>
</evidence>
<dbReference type="PANTHER" id="PTHR48446:SF1">
    <property type="entry name" value="DNA-DIRECTED RNA POLYMERASE SUBUNIT BETA' N-TERMINAL SECTION"/>
    <property type="match status" value="1"/>
</dbReference>
<dbReference type="GO" id="GO:0003677">
    <property type="term" value="F:DNA binding"/>
    <property type="evidence" value="ECO:0007669"/>
    <property type="project" value="InterPro"/>
</dbReference>
<keyword evidence="7" id="KW-0479">Metal-binding</keyword>
<evidence type="ECO:0000259" key="15">
    <source>
        <dbReference type="SMART" id="SM00663"/>
    </source>
</evidence>
<proteinExistence type="inferred from homology"/>
<comment type="subcellular location">
    <subcellularLocation>
        <location evidence="1">Nucleus</location>
    </subcellularLocation>
</comment>
<accession>A0A098VXS9</accession>
<evidence type="ECO:0000313" key="16">
    <source>
        <dbReference type="EMBL" id="KGG52576.1"/>
    </source>
</evidence>
<dbReference type="InterPro" id="IPR006592">
    <property type="entry name" value="RNA_pol_N"/>
</dbReference>
<comment type="similarity">
    <text evidence="2 14">Belongs to the RNA polymerase beta' chain family.</text>
</comment>
<dbReference type="Gene3D" id="1.10.274.100">
    <property type="entry name" value="RNA polymerase Rpb1, domain 3"/>
    <property type="match status" value="1"/>
</dbReference>
<dbReference type="NCBIfam" id="NF006336">
    <property type="entry name" value="PRK08566.1"/>
    <property type="match status" value="1"/>
</dbReference>
<evidence type="ECO:0000313" key="17">
    <source>
        <dbReference type="Proteomes" id="UP000029725"/>
    </source>
</evidence>